<dbReference type="Proteomes" id="UP000019373">
    <property type="component" value="Unassembled WGS sequence"/>
</dbReference>
<protein>
    <submittedName>
        <fullName evidence="2">Uncharacterized protein</fullName>
    </submittedName>
</protein>
<dbReference type="HOGENOM" id="CLU_043406_0_0_1"/>
<dbReference type="RefSeq" id="XP_007786141.1">
    <property type="nucleotide sequence ID" value="XM_007787951.1"/>
</dbReference>
<dbReference type="eggNOG" id="ENOG502SAXX">
    <property type="taxonomic scope" value="Eukaryota"/>
</dbReference>
<feature type="compositionally biased region" description="Pro residues" evidence="1">
    <location>
        <begin position="98"/>
        <end position="107"/>
    </location>
</feature>
<feature type="compositionally biased region" description="Basic and acidic residues" evidence="1">
    <location>
        <begin position="248"/>
        <end position="261"/>
    </location>
</feature>
<gene>
    <name evidence="2" type="ORF">EPUS_09017</name>
</gene>
<feature type="compositionally biased region" description="Basic and acidic residues" evidence="1">
    <location>
        <begin position="190"/>
        <end position="236"/>
    </location>
</feature>
<reference evidence="3" key="1">
    <citation type="journal article" date="2014" name="BMC Genomics">
        <title>Genome characteristics reveal the impact of lichenization on lichen-forming fungus Endocarpon pusillum Hedwig (Verrucariales, Ascomycota).</title>
        <authorList>
            <person name="Wang Y.-Y."/>
            <person name="Liu B."/>
            <person name="Zhang X.-Y."/>
            <person name="Zhou Q.-M."/>
            <person name="Zhang T."/>
            <person name="Li H."/>
            <person name="Yu Y.-F."/>
            <person name="Zhang X.-L."/>
            <person name="Hao X.-Y."/>
            <person name="Wang M."/>
            <person name="Wang L."/>
            <person name="Wei J.-C."/>
        </authorList>
    </citation>
    <scope>NUCLEOTIDE SEQUENCE [LARGE SCALE GENOMIC DNA]</scope>
    <source>
        <strain evidence="3">Z07020 / HMAS-L-300199</strain>
    </source>
</reference>
<sequence>MDEFAQSRADDDLFDDDIIPIEPTKENAGVETIAKKVRDISLKNAPKGPAAETNHHRANDPRGGRSRGRGGRGRGVDRADSGQPSSSLLQSKYAHAPAPAPIDPDPAPLATSPAAIPSDVPKSADGEPEPASEPVDGPEDKGAPSPVPTTEPITPARPPAVRGDRTATGGIKKPKLTEEELTAKLAAAKTRSENRSAAHARAEADAASFNERERAAAEKRVKDAANRKVMEGEREKNRARKMAVMGGREWDAEKNEDDFKMASRGRGRGNYVRGANGGVRASHEEIQDEDLRQYQRRDNRGGGRGRGKRGGRGSEHGAAGGRAGRGNGAAGQPDITADVDFPSLPATTKPRDDTSTARRQQPNKTSSEVISPIAGAGSWADQVEVSEAAKPKGGC</sequence>
<evidence type="ECO:0000256" key="1">
    <source>
        <dbReference type="SAM" id="MobiDB-lite"/>
    </source>
</evidence>
<keyword evidence="3" id="KW-1185">Reference proteome</keyword>
<evidence type="ECO:0000313" key="3">
    <source>
        <dbReference type="Proteomes" id="UP000019373"/>
    </source>
</evidence>
<feature type="compositionally biased region" description="Gly residues" evidence="1">
    <location>
        <begin position="318"/>
        <end position="329"/>
    </location>
</feature>
<organism evidence="2 3">
    <name type="scientific">Endocarpon pusillum (strain Z07020 / HMAS-L-300199)</name>
    <name type="common">Lichen-forming fungus</name>
    <dbReference type="NCBI Taxonomy" id="1263415"/>
    <lineage>
        <taxon>Eukaryota</taxon>
        <taxon>Fungi</taxon>
        <taxon>Dikarya</taxon>
        <taxon>Ascomycota</taxon>
        <taxon>Pezizomycotina</taxon>
        <taxon>Eurotiomycetes</taxon>
        <taxon>Chaetothyriomycetidae</taxon>
        <taxon>Verrucariales</taxon>
        <taxon>Verrucariaceae</taxon>
        <taxon>Endocarpon</taxon>
    </lineage>
</organism>
<feature type="compositionally biased region" description="Polar residues" evidence="1">
    <location>
        <begin position="357"/>
        <end position="369"/>
    </location>
</feature>
<name>U1GWR9_ENDPU</name>
<dbReference type="OMA" id="PFAQTAS"/>
<feature type="region of interest" description="Disordered" evidence="1">
    <location>
        <begin position="1"/>
        <end position="395"/>
    </location>
</feature>
<evidence type="ECO:0000313" key="2">
    <source>
        <dbReference type="EMBL" id="ERF76536.1"/>
    </source>
</evidence>
<proteinExistence type="predicted"/>
<dbReference type="OrthoDB" id="2402960at2759"/>
<dbReference type="AlphaFoldDB" id="U1GWR9"/>
<feature type="compositionally biased region" description="Basic and acidic residues" evidence="1">
    <location>
        <begin position="53"/>
        <end position="63"/>
    </location>
</feature>
<feature type="compositionally biased region" description="Basic and acidic residues" evidence="1">
    <location>
        <begin position="281"/>
        <end position="301"/>
    </location>
</feature>
<accession>U1GWR9</accession>
<dbReference type="EMBL" id="KE720747">
    <property type="protein sequence ID" value="ERF76536.1"/>
    <property type="molecule type" value="Genomic_DNA"/>
</dbReference>
<dbReference type="GeneID" id="19243854"/>